<reference evidence="15 16" key="1">
    <citation type="submission" date="2019-03" db="EMBL/GenBank/DDBJ databases">
        <title>Genomic Encyclopedia of Type Strains, Phase IV (KMG-IV): sequencing the most valuable type-strain genomes for metagenomic binning, comparative biology and taxonomic classification.</title>
        <authorList>
            <person name="Goeker M."/>
        </authorList>
    </citation>
    <scope>NUCLEOTIDE SEQUENCE [LARGE SCALE GENOMIC DNA]</scope>
    <source>
        <strain evidence="15 16">DSM 24766</strain>
    </source>
</reference>
<dbReference type="Gene3D" id="2.170.130.10">
    <property type="entry name" value="TonB-dependent receptor, plug domain"/>
    <property type="match status" value="1"/>
</dbReference>
<feature type="signal peptide" evidence="12">
    <location>
        <begin position="1"/>
        <end position="22"/>
    </location>
</feature>
<evidence type="ECO:0000259" key="13">
    <source>
        <dbReference type="Pfam" id="PF00593"/>
    </source>
</evidence>
<dbReference type="InterPro" id="IPR036942">
    <property type="entry name" value="Beta-barrel_TonB_sf"/>
</dbReference>
<dbReference type="PANTHER" id="PTHR30069">
    <property type="entry name" value="TONB-DEPENDENT OUTER MEMBRANE RECEPTOR"/>
    <property type="match status" value="1"/>
</dbReference>
<keyword evidence="3 10" id="KW-1134">Transmembrane beta strand</keyword>
<name>A0A4R2RG93_9RHOB</name>
<feature type="domain" description="TonB-dependent receptor-like beta-barrel" evidence="13">
    <location>
        <begin position="210"/>
        <end position="577"/>
    </location>
</feature>
<evidence type="ECO:0000256" key="6">
    <source>
        <dbReference type="ARBA" id="ARBA00023077"/>
    </source>
</evidence>
<dbReference type="InterPro" id="IPR037066">
    <property type="entry name" value="Plug_dom_sf"/>
</dbReference>
<dbReference type="InterPro" id="IPR012910">
    <property type="entry name" value="Plug_dom"/>
</dbReference>
<protein>
    <submittedName>
        <fullName evidence="15">Vitamin B12 transporter</fullName>
    </submittedName>
</protein>
<evidence type="ECO:0000256" key="2">
    <source>
        <dbReference type="ARBA" id="ARBA00022448"/>
    </source>
</evidence>
<organism evidence="15 16">
    <name type="scientific">Rhodovulum bhavnagarense</name>
    <dbReference type="NCBI Taxonomy" id="992286"/>
    <lineage>
        <taxon>Bacteria</taxon>
        <taxon>Pseudomonadati</taxon>
        <taxon>Pseudomonadota</taxon>
        <taxon>Alphaproteobacteria</taxon>
        <taxon>Rhodobacterales</taxon>
        <taxon>Paracoccaceae</taxon>
        <taxon>Rhodovulum</taxon>
    </lineage>
</organism>
<dbReference type="InterPro" id="IPR000531">
    <property type="entry name" value="Beta-barrel_TonB"/>
</dbReference>
<keyword evidence="9 10" id="KW-0998">Cell outer membrane</keyword>
<keyword evidence="2 10" id="KW-0813">Transport</keyword>
<evidence type="ECO:0000256" key="4">
    <source>
        <dbReference type="ARBA" id="ARBA00022692"/>
    </source>
</evidence>
<evidence type="ECO:0000256" key="5">
    <source>
        <dbReference type="ARBA" id="ARBA00022729"/>
    </source>
</evidence>
<dbReference type="Pfam" id="PF07715">
    <property type="entry name" value="Plug"/>
    <property type="match status" value="1"/>
</dbReference>
<evidence type="ECO:0000256" key="11">
    <source>
        <dbReference type="RuleBase" id="RU003357"/>
    </source>
</evidence>
<evidence type="ECO:0000256" key="3">
    <source>
        <dbReference type="ARBA" id="ARBA00022452"/>
    </source>
</evidence>
<feature type="chain" id="PRO_5020670143" evidence="12">
    <location>
        <begin position="23"/>
        <end position="603"/>
    </location>
</feature>
<dbReference type="OrthoDB" id="9760333at2"/>
<dbReference type="PANTHER" id="PTHR30069:SF29">
    <property type="entry name" value="HEMOGLOBIN AND HEMOGLOBIN-HAPTOGLOBIN-BINDING PROTEIN 1-RELATED"/>
    <property type="match status" value="1"/>
</dbReference>
<keyword evidence="7 10" id="KW-0472">Membrane</keyword>
<comment type="subcellular location">
    <subcellularLocation>
        <location evidence="1 10">Cell outer membrane</location>
        <topology evidence="1 10">Multi-pass membrane protein</topology>
    </subcellularLocation>
</comment>
<dbReference type="GO" id="GO:0044718">
    <property type="term" value="P:siderophore transmembrane transport"/>
    <property type="evidence" value="ECO:0007669"/>
    <property type="project" value="TreeGrafter"/>
</dbReference>
<keyword evidence="5 12" id="KW-0732">Signal</keyword>
<evidence type="ECO:0000313" key="15">
    <source>
        <dbReference type="EMBL" id="TCP61953.1"/>
    </source>
</evidence>
<feature type="domain" description="TonB-dependent receptor plug" evidence="14">
    <location>
        <begin position="43"/>
        <end position="149"/>
    </location>
</feature>
<evidence type="ECO:0000256" key="7">
    <source>
        <dbReference type="ARBA" id="ARBA00023136"/>
    </source>
</evidence>
<dbReference type="RefSeq" id="WP_132950821.1">
    <property type="nucleotide sequence ID" value="NZ_SLXU01000003.1"/>
</dbReference>
<keyword evidence="4 10" id="KW-0812">Transmembrane</keyword>
<evidence type="ECO:0000313" key="16">
    <source>
        <dbReference type="Proteomes" id="UP000295050"/>
    </source>
</evidence>
<dbReference type="EMBL" id="SLXU01000003">
    <property type="protein sequence ID" value="TCP61953.1"/>
    <property type="molecule type" value="Genomic_DNA"/>
</dbReference>
<dbReference type="PROSITE" id="PS52016">
    <property type="entry name" value="TONB_DEPENDENT_REC_3"/>
    <property type="match status" value="1"/>
</dbReference>
<evidence type="ECO:0000256" key="9">
    <source>
        <dbReference type="ARBA" id="ARBA00023237"/>
    </source>
</evidence>
<comment type="caution">
    <text evidence="15">The sequence shown here is derived from an EMBL/GenBank/DDBJ whole genome shotgun (WGS) entry which is preliminary data.</text>
</comment>
<comment type="similarity">
    <text evidence="10 11">Belongs to the TonB-dependent receptor family.</text>
</comment>
<sequence length="603" mass="64626">MTANRTATIALLAGLSPLPGLAQDSLLLEEITATAGLVPVEISRTGATVETLNGDELNSGGQGVADTLDRLPGVSLTSNGGLGTTSSLRLRGLGGSYIGVRIDGIDVTDPSSTQTAFDFGPFARGLPGRVEVLKGSQSALYGSESIAGVVDITTWRPEKLGFSGGLQVEGGSDATYSGTLNLGQLGERGEIALTLSHVATDGFSARSSDTEADGFEQTSLSLFAAYDVTENLRLGFSALYAEGVSNFDRSTIDPSGDYDTEQTGARLFAQFATGAVEHEFALSSYEIDRVDATAPAFYTRNFLGERRSAEYLGNAELRPGLTLAFGADWTEEKARLDALNFSAESSAAFGELQYAASDALDLSVSLRYDDHSDFDDQLSGRGAMAWRLQDDLILRAVIGTGYRAPSLYERFNPSFGNPALSPEKSRSAELGIEKRYGGDSHAKVTLFHTEIDDLIDYDFTTFTYNQVPGTTRSQGVEISGLWEVNDRLSLLGNYTYTDAEGPNGTLIRVPRHDLNIGVEAGLSDRLTGVLSARFAADLTDYTVYPATGPLDDFTVVDASLSYALQNGAEAYFRIENLFDEQYETVRGYNSPDRSIFAGIRATF</sequence>
<dbReference type="GO" id="GO:0015344">
    <property type="term" value="F:siderophore uptake transmembrane transporter activity"/>
    <property type="evidence" value="ECO:0007669"/>
    <property type="project" value="TreeGrafter"/>
</dbReference>
<evidence type="ECO:0000256" key="12">
    <source>
        <dbReference type="SAM" id="SignalP"/>
    </source>
</evidence>
<evidence type="ECO:0000256" key="1">
    <source>
        <dbReference type="ARBA" id="ARBA00004571"/>
    </source>
</evidence>
<dbReference type="Pfam" id="PF00593">
    <property type="entry name" value="TonB_dep_Rec_b-barrel"/>
    <property type="match status" value="1"/>
</dbReference>
<dbReference type="AlphaFoldDB" id="A0A4R2RG93"/>
<dbReference type="GO" id="GO:0009279">
    <property type="term" value="C:cell outer membrane"/>
    <property type="evidence" value="ECO:0007669"/>
    <property type="project" value="UniProtKB-SubCell"/>
</dbReference>
<dbReference type="InterPro" id="IPR039426">
    <property type="entry name" value="TonB-dep_rcpt-like"/>
</dbReference>
<evidence type="ECO:0000256" key="10">
    <source>
        <dbReference type="PROSITE-ProRule" id="PRU01360"/>
    </source>
</evidence>
<gene>
    <name evidence="15" type="ORF">EV663_103140</name>
</gene>
<proteinExistence type="inferred from homology"/>
<evidence type="ECO:0000259" key="14">
    <source>
        <dbReference type="Pfam" id="PF07715"/>
    </source>
</evidence>
<dbReference type="SUPFAM" id="SSF56935">
    <property type="entry name" value="Porins"/>
    <property type="match status" value="1"/>
</dbReference>
<dbReference type="CDD" id="cd01347">
    <property type="entry name" value="ligand_gated_channel"/>
    <property type="match status" value="1"/>
</dbReference>
<keyword evidence="16" id="KW-1185">Reference proteome</keyword>
<keyword evidence="8" id="KW-0675">Receptor</keyword>
<accession>A0A4R2RG93</accession>
<dbReference type="Proteomes" id="UP000295050">
    <property type="component" value="Unassembled WGS sequence"/>
</dbReference>
<dbReference type="Gene3D" id="2.40.170.20">
    <property type="entry name" value="TonB-dependent receptor, beta-barrel domain"/>
    <property type="match status" value="1"/>
</dbReference>
<evidence type="ECO:0000256" key="8">
    <source>
        <dbReference type="ARBA" id="ARBA00023170"/>
    </source>
</evidence>
<keyword evidence="6 11" id="KW-0798">TonB box</keyword>